<evidence type="ECO:0000313" key="1">
    <source>
        <dbReference type="EMBL" id="AGI86235.1"/>
    </source>
</evidence>
<organism evidence="1 2">
    <name type="scientific">Methanomethylophilus alvi (strain Mx1201)</name>
    <dbReference type="NCBI Taxonomy" id="1236689"/>
    <lineage>
        <taxon>Archaea</taxon>
        <taxon>Methanobacteriati</taxon>
        <taxon>Thermoplasmatota</taxon>
        <taxon>Thermoplasmata</taxon>
        <taxon>Methanomassiliicoccales</taxon>
        <taxon>Methanomethylophilaceae</taxon>
        <taxon>Methanomethylophilus</taxon>
    </lineage>
</organism>
<sequence>MRACNNKCSVGRRLRPGRRFRHLAHTDVPGIQFPSSRPRPYYRARIRRN</sequence>
<gene>
    <name evidence="1" type="ORF">MMALV_15120</name>
</gene>
<dbReference type="EMBL" id="CP004049">
    <property type="protein sequence ID" value="AGI86235.1"/>
    <property type="molecule type" value="Genomic_DNA"/>
</dbReference>
<dbReference type="InParanoid" id="M9SFQ0"/>
<proteinExistence type="predicted"/>
<evidence type="ECO:0000313" key="2">
    <source>
        <dbReference type="Proteomes" id="UP000012672"/>
    </source>
</evidence>
<dbReference type="Proteomes" id="UP000012672">
    <property type="component" value="Chromosome"/>
</dbReference>
<dbReference type="AlphaFoldDB" id="M9SFQ0"/>
<dbReference type="KEGG" id="max:MMALV_15120"/>
<keyword evidence="2" id="KW-1185">Reference proteome</keyword>
<protein>
    <submittedName>
        <fullName evidence="1">Uncharacterized protein</fullName>
    </submittedName>
</protein>
<name>M9SFQ0_METAX</name>
<accession>M9SFQ0</accession>
<dbReference type="STRING" id="1236689.MMALV_15120"/>
<dbReference type="HOGENOM" id="CLU_3130658_0_0_2"/>
<reference evidence="1 2" key="1">
    <citation type="journal article" date="2012" name="J. Bacteriol.">
        <title>Genome sequence of 'Candidatus Methanomethylophilus alvus' Mx1201, a methanogenic archaeon from the human gut belonging to a seventh order of methanogens.</title>
        <authorList>
            <person name="Borrel G."/>
            <person name="Harris H.M."/>
            <person name="Tottey W."/>
            <person name="Mihajlovski A."/>
            <person name="Parisot N."/>
            <person name="Peyretaillade E."/>
            <person name="Peyret P."/>
            <person name="Gribaldo S."/>
            <person name="O'Toole P.W."/>
            <person name="Brugere J.F."/>
        </authorList>
    </citation>
    <scope>NUCLEOTIDE SEQUENCE [LARGE SCALE GENOMIC DNA]</scope>
    <source>
        <strain evidence="1 2">Mx1201</strain>
    </source>
</reference>